<keyword evidence="4" id="KW-1185">Reference proteome</keyword>
<accession>A0A9Q8P6D1</accession>
<feature type="compositionally biased region" description="Polar residues" evidence="1">
    <location>
        <begin position="108"/>
        <end position="117"/>
    </location>
</feature>
<evidence type="ECO:0000313" key="4">
    <source>
        <dbReference type="Proteomes" id="UP000756132"/>
    </source>
</evidence>
<evidence type="ECO:0000313" key="3">
    <source>
        <dbReference type="EMBL" id="UJO14821.1"/>
    </source>
</evidence>
<keyword evidence="2" id="KW-0732">Signal</keyword>
<feature type="compositionally biased region" description="Acidic residues" evidence="1">
    <location>
        <begin position="46"/>
        <end position="55"/>
    </location>
</feature>
<feature type="compositionally biased region" description="Basic and acidic residues" evidence="1">
    <location>
        <begin position="56"/>
        <end position="67"/>
    </location>
</feature>
<dbReference type="RefSeq" id="XP_047759187.1">
    <property type="nucleotide sequence ID" value="XM_047907076.1"/>
</dbReference>
<sequence>MSLLGVLLLIADDCFFTDAAFNDNIDERNAARERFRSKVIPKVEVSSDEDEGEDDGKDKEEDMEHAAPVRKPAVAPVQVNGHRRFDEASTLNTPDLEEPARHAFPTSRGMQPTLSPSTNPPAPTSDARLDLVAESTTSTAHDLDRYRSPTPPPPALSEKERRKLKKKEAKREWARSA</sequence>
<proteinExistence type="predicted"/>
<gene>
    <name evidence="3" type="ORF">CLAFUR5_07928</name>
</gene>
<feature type="chain" id="PRO_5040209224" evidence="2">
    <location>
        <begin position="20"/>
        <end position="177"/>
    </location>
</feature>
<dbReference type="KEGG" id="ffu:CLAFUR5_07928"/>
<evidence type="ECO:0000256" key="2">
    <source>
        <dbReference type="SAM" id="SignalP"/>
    </source>
</evidence>
<reference evidence="3" key="2">
    <citation type="journal article" date="2022" name="Microb. Genom.">
        <title>A chromosome-scale genome assembly of the tomato pathogen Cladosporium fulvum reveals a compartmentalized genome architecture and the presence of a dispensable chromosome.</title>
        <authorList>
            <person name="Zaccaron A.Z."/>
            <person name="Chen L.H."/>
            <person name="Samaras A."/>
            <person name="Stergiopoulos I."/>
        </authorList>
    </citation>
    <scope>NUCLEOTIDE SEQUENCE</scope>
    <source>
        <strain evidence="3">Race5_Kim</strain>
    </source>
</reference>
<protein>
    <submittedName>
        <fullName evidence="3">Uncharacterized protein</fullName>
    </submittedName>
</protein>
<dbReference type="EMBL" id="CP090165">
    <property type="protein sequence ID" value="UJO14821.1"/>
    <property type="molecule type" value="Genomic_DNA"/>
</dbReference>
<organism evidence="3 4">
    <name type="scientific">Passalora fulva</name>
    <name type="common">Tomato leaf mold</name>
    <name type="synonym">Cladosporium fulvum</name>
    <dbReference type="NCBI Taxonomy" id="5499"/>
    <lineage>
        <taxon>Eukaryota</taxon>
        <taxon>Fungi</taxon>
        <taxon>Dikarya</taxon>
        <taxon>Ascomycota</taxon>
        <taxon>Pezizomycotina</taxon>
        <taxon>Dothideomycetes</taxon>
        <taxon>Dothideomycetidae</taxon>
        <taxon>Mycosphaerellales</taxon>
        <taxon>Mycosphaerellaceae</taxon>
        <taxon>Fulvia</taxon>
    </lineage>
</organism>
<feature type="compositionally biased region" description="Low complexity" evidence="1">
    <location>
        <begin position="69"/>
        <end position="79"/>
    </location>
</feature>
<feature type="region of interest" description="Disordered" evidence="1">
    <location>
        <begin position="38"/>
        <end position="177"/>
    </location>
</feature>
<dbReference type="Proteomes" id="UP000756132">
    <property type="component" value="Chromosome 3"/>
</dbReference>
<name>A0A9Q8P6D1_PASFU</name>
<dbReference type="AlphaFoldDB" id="A0A9Q8P6D1"/>
<reference evidence="3" key="1">
    <citation type="submission" date="2021-12" db="EMBL/GenBank/DDBJ databases">
        <authorList>
            <person name="Zaccaron A."/>
            <person name="Stergiopoulos I."/>
        </authorList>
    </citation>
    <scope>NUCLEOTIDE SEQUENCE</scope>
    <source>
        <strain evidence="3">Race5_Kim</strain>
    </source>
</reference>
<evidence type="ECO:0000256" key="1">
    <source>
        <dbReference type="SAM" id="MobiDB-lite"/>
    </source>
</evidence>
<feature type="signal peptide" evidence="2">
    <location>
        <begin position="1"/>
        <end position="19"/>
    </location>
</feature>
<dbReference type="GeneID" id="71987806"/>